<protein>
    <submittedName>
        <fullName evidence="1">Uncharacterized protein</fullName>
    </submittedName>
</protein>
<comment type="caution">
    <text evidence="1">The sequence shown here is derived from an EMBL/GenBank/DDBJ whole genome shotgun (WGS) entry which is preliminary data.</text>
</comment>
<gene>
    <name evidence="1" type="ORF">LCGC14_1843130</name>
</gene>
<reference evidence="1" key="1">
    <citation type="journal article" date="2015" name="Nature">
        <title>Complex archaea that bridge the gap between prokaryotes and eukaryotes.</title>
        <authorList>
            <person name="Spang A."/>
            <person name="Saw J.H."/>
            <person name="Jorgensen S.L."/>
            <person name="Zaremba-Niedzwiedzka K."/>
            <person name="Martijn J."/>
            <person name="Lind A.E."/>
            <person name="van Eijk R."/>
            <person name="Schleper C."/>
            <person name="Guy L."/>
            <person name="Ettema T.J."/>
        </authorList>
    </citation>
    <scope>NUCLEOTIDE SEQUENCE</scope>
</reference>
<organism evidence="1">
    <name type="scientific">marine sediment metagenome</name>
    <dbReference type="NCBI Taxonomy" id="412755"/>
    <lineage>
        <taxon>unclassified sequences</taxon>
        <taxon>metagenomes</taxon>
        <taxon>ecological metagenomes</taxon>
    </lineage>
</organism>
<dbReference type="EMBL" id="LAZR01018397">
    <property type="protein sequence ID" value="KKL96575.1"/>
    <property type="molecule type" value="Genomic_DNA"/>
</dbReference>
<name>A0A0F9IS72_9ZZZZ</name>
<accession>A0A0F9IS72</accession>
<sequence length="183" mass="20373">MSKGISKLGTKTEQAFRKITGAFKSDDKTLGDAKMARSGGHVEIKLAEGGTANQCRAYKCIPHVICTGDGDTLRWFVISPERLISDVISKRGQHGESPLETKTVNPKNYLDCEVPESDLEFEVERSIQNFENNYSHLRELVDKSMRNIRAEVSRSRAEIIEHLEGAASNDARDFTRGQSETAV</sequence>
<evidence type="ECO:0000313" key="1">
    <source>
        <dbReference type="EMBL" id="KKL96575.1"/>
    </source>
</evidence>
<proteinExistence type="predicted"/>
<dbReference type="AlphaFoldDB" id="A0A0F9IS72"/>